<dbReference type="Proteomes" id="UP000820669">
    <property type="component" value="Unassembled WGS sequence"/>
</dbReference>
<evidence type="ECO:0000313" key="3">
    <source>
        <dbReference type="Proteomes" id="UP000820669"/>
    </source>
</evidence>
<evidence type="ECO:0000259" key="1">
    <source>
        <dbReference type="Pfam" id="PF01979"/>
    </source>
</evidence>
<gene>
    <name evidence="2" type="ORF">HF526_04540</name>
</gene>
<sequence length="434" mass="47537">MARLLFTNVKVFDGSDGPALPGEVLVEDNLITRVEHTVGAIEAPDAERIDGKGAFLMPGLVEAHSHLSYGNVATLEQQGDIPPEENVLNTIKAAELMLMSGFTSLYSAASARMRTDVVVRNAIDSGQFPGPRIRAASPEITCTGGLGDARLYHQDRTTFSLIADGELEMRKIIRTAWREGVDVIKLNLSGDGFVRPGNGEQTAYTEQEVAAAAQEAQLRGLWMAAHARSDSSVKLALKYGFRNIYHCDYIEGETFDLLEEKKDSIFLAPAIGMIYASVHEGSPWGLTPEVNEVIGYKKMLDTCPGVYAELQKRGLRIMPGGDYGFAWNPIGNNARDLEHFVELLGFSPTYTLMSATKWGGECMGIDNLGMIKEGWLADVLLVDGDPLDDIRILQDRDNIVMVLKDGVIHKRDLRYFDPAAADRGATVETAERIA</sequence>
<dbReference type="Pfam" id="PF01979">
    <property type="entry name" value="Amidohydro_1"/>
    <property type="match status" value="1"/>
</dbReference>
<dbReference type="InterPro" id="IPR032466">
    <property type="entry name" value="Metal_Hydrolase"/>
</dbReference>
<dbReference type="RefSeq" id="WP_169379968.1">
    <property type="nucleotide sequence ID" value="NZ_JAAXLA010000005.1"/>
</dbReference>
<keyword evidence="3" id="KW-1185">Reference proteome</keyword>
<organism evidence="2 3">
    <name type="scientific">Pseudonocardia acidicola</name>
    <dbReference type="NCBI Taxonomy" id="2724939"/>
    <lineage>
        <taxon>Bacteria</taxon>
        <taxon>Bacillati</taxon>
        <taxon>Actinomycetota</taxon>
        <taxon>Actinomycetes</taxon>
        <taxon>Pseudonocardiales</taxon>
        <taxon>Pseudonocardiaceae</taxon>
        <taxon>Pseudonocardia</taxon>
    </lineage>
</organism>
<name>A0ABX1S883_9PSEU</name>
<evidence type="ECO:0000313" key="2">
    <source>
        <dbReference type="EMBL" id="NMH96586.1"/>
    </source>
</evidence>
<dbReference type="InterPro" id="IPR011059">
    <property type="entry name" value="Metal-dep_hydrolase_composite"/>
</dbReference>
<dbReference type="SUPFAM" id="SSF51556">
    <property type="entry name" value="Metallo-dependent hydrolases"/>
    <property type="match status" value="1"/>
</dbReference>
<feature type="domain" description="Amidohydrolase-related" evidence="1">
    <location>
        <begin position="55"/>
        <end position="407"/>
    </location>
</feature>
<dbReference type="InterPro" id="IPR051781">
    <property type="entry name" value="Metallo-dep_Hydrolase"/>
</dbReference>
<dbReference type="PANTHER" id="PTHR43135">
    <property type="entry name" value="ALPHA-D-RIBOSE 1-METHYLPHOSPHONATE 5-TRIPHOSPHATE DIPHOSPHATASE"/>
    <property type="match status" value="1"/>
</dbReference>
<dbReference type="Gene3D" id="3.20.20.140">
    <property type="entry name" value="Metal-dependent hydrolases"/>
    <property type="match status" value="1"/>
</dbReference>
<protein>
    <submittedName>
        <fullName evidence="2">Amidohydrolase family protein</fullName>
    </submittedName>
</protein>
<dbReference type="PANTHER" id="PTHR43135:SF3">
    <property type="entry name" value="ALPHA-D-RIBOSE 1-METHYLPHOSPHONATE 5-TRIPHOSPHATE DIPHOSPHATASE"/>
    <property type="match status" value="1"/>
</dbReference>
<accession>A0ABX1S883</accession>
<dbReference type="InterPro" id="IPR006680">
    <property type="entry name" value="Amidohydro-rel"/>
</dbReference>
<reference evidence="2 3" key="1">
    <citation type="submission" date="2020-04" db="EMBL/GenBank/DDBJ databases">
        <authorList>
            <person name="Klaysubun C."/>
            <person name="Duangmal K."/>
            <person name="Lipun K."/>
        </authorList>
    </citation>
    <scope>NUCLEOTIDE SEQUENCE [LARGE SCALE GENOMIC DNA]</scope>
    <source>
        <strain evidence="2 3">K10HN5</strain>
    </source>
</reference>
<dbReference type="EMBL" id="JAAXLA010000005">
    <property type="protein sequence ID" value="NMH96586.1"/>
    <property type="molecule type" value="Genomic_DNA"/>
</dbReference>
<comment type="caution">
    <text evidence="2">The sequence shown here is derived from an EMBL/GenBank/DDBJ whole genome shotgun (WGS) entry which is preliminary data.</text>
</comment>
<dbReference type="SUPFAM" id="SSF51338">
    <property type="entry name" value="Composite domain of metallo-dependent hydrolases"/>
    <property type="match status" value="1"/>
</dbReference>
<proteinExistence type="predicted"/>
<dbReference type="Gene3D" id="2.30.40.10">
    <property type="entry name" value="Urease, subunit C, domain 1"/>
    <property type="match status" value="1"/>
</dbReference>